<organism evidence="2 3">
    <name type="scientific">Streptomyces tibetensis</name>
    <dbReference type="NCBI Taxonomy" id="2382123"/>
    <lineage>
        <taxon>Bacteria</taxon>
        <taxon>Bacillati</taxon>
        <taxon>Actinomycetota</taxon>
        <taxon>Actinomycetes</taxon>
        <taxon>Kitasatosporales</taxon>
        <taxon>Streptomycetaceae</taxon>
        <taxon>Streptomyces</taxon>
    </lineage>
</organism>
<keyword evidence="3" id="KW-1185">Reference proteome</keyword>
<evidence type="ECO:0000313" key="3">
    <source>
        <dbReference type="Proteomes" id="UP001601422"/>
    </source>
</evidence>
<gene>
    <name evidence="2" type="ORF">ACFYQT_34495</name>
</gene>
<protein>
    <submittedName>
        <fullName evidence="2">Uncharacterized protein</fullName>
    </submittedName>
</protein>
<accession>A0ABW6N7B3</accession>
<dbReference type="Proteomes" id="UP001601422">
    <property type="component" value="Unassembled WGS sequence"/>
</dbReference>
<evidence type="ECO:0000313" key="2">
    <source>
        <dbReference type="EMBL" id="MFF0008522.1"/>
    </source>
</evidence>
<comment type="caution">
    <text evidence="2">The sequence shown here is derived from an EMBL/GenBank/DDBJ whole genome shotgun (WGS) entry which is preliminary data.</text>
</comment>
<feature type="compositionally biased region" description="Basic and acidic residues" evidence="1">
    <location>
        <begin position="60"/>
        <end position="74"/>
    </location>
</feature>
<reference evidence="2 3" key="1">
    <citation type="submission" date="2024-10" db="EMBL/GenBank/DDBJ databases">
        <title>The Natural Products Discovery Center: Release of the First 8490 Sequenced Strains for Exploring Actinobacteria Biosynthetic Diversity.</title>
        <authorList>
            <person name="Kalkreuter E."/>
            <person name="Kautsar S.A."/>
            <person name="Yang D."/>
            <person name="Bader C.D."/>
            <person name="Teijaro C.N."/>
            <person name="Fluegel L."/>
            <person name="Davis C.M."/>
            <person name="Simpson J.R."/>
            <person name="Lauterbach L."/>
            <person name="Steele A.D."/>
            <person name="Gui C."/>
            <person name="Meng S."/>
            <person name="Li G."/>
            <person name="Viehrig K."/>
            <person name="Ye F."/>
            <person name="Su P."/>
            <person name="Kiefer A.F."/>
            <person name="Nichols A."/>
            <person name="Cepeda A.J."/>
            <person name="Yan W."/>
            <person name="Fan B."/>
            <person name="Jiang Y."/>
            <person name="Adhikari A."/>
            <person name="Zheng C.-J."/>
            <person name="Schuster L."/>
            <person name="Cowan T.M."/>
            <person name="Smanski M.J."/>
            <person name="Chevrette M.G."/>
            <person name="De Carvalho L.P.S."/>
            <person name="Shen B."/>
        </authorList>
    </citation>
    <scope>NUCLEOTIDE SEQUENCE [LARGE SCALE GENOMIC DNA]</scope>
    <source>
        <strain evidence="2 3">NPDC005497</strain>
    </source>
</reference>
<dbReference type="RefSeq" id="WP_362053957.1">
    <property type="nucleotide sequence ID" value="NZ_JBEXVS010000067.1"/>
</dbReference>
<dbReference type="EMBL" id="JBIAJP010000014">
    <property type="protein sequence ID" value="MFF0008522.1"/>
    <property type="molecule type" value="Genomic_DNA"/>
</dbReference>
<feature type="region of interest" description="Disordered" evidence="1">
    <location>
        <begin position="45"/>
        <end position="85"/>
    </location>
</feature>
<evidence type="ECO:0000256" key="1">
    <source>
        <dbReference type="SAM" id="MobiDB-lite"/>
    </source>
</evidence>
<proteinExistence type="predicted"/>
<sequence length="85" mass="9509">MAVQFRLKNIGTQVIDEAPDNDAKIRDAQGQQFNTTSETSLPWGDVFSFSRGRPRNTTAECRRSKDLDEGRWDSAPRLPQSVSPG</sequence>
<name>A0ABW6N7B3_9ACTN</name>